<evidence type="ECO:0000259" key="1">
    <source>
        <dbReference type="SMART" id="SM00829"/>
    </source>
</evidence>
<dbReference type="GO" id="GO:0016651">
    <property type="term" value="F:oxidoreductase activity, acting on NAD(P)H"/>
    <property type="evidence" value="ECO:0007669"/>
    <property type="project" value="InterPro"/>
</dbReference>
<dbReference type="SUPFAM" id="SSF51735">
    <property type="entry name" value="NAD(P)-binding Rossmann-fold domains"/>
    <property type="match status" value="1"/>
</dbReference>
<reference evidence="2 3" key="1">
    <citation type="journal article" date="2015" name="Fungal Genet. Biol.">
        <title>Evolution of novel wood decay mechanisms in Agaricales revealed by the genome sequences of Fistulina hepatica and Cylindrobasidium torrendii.</title>
        <authorList>
            <person name="Floudas D."/>
            <person name="Held B.W."/>
            <person name="Riley R."/>
            <person name="Nagy L.G."/>
            <person name="Koehler G."/>
            <person name="Ransdell A.S."/>
            <person name="Younus H."/>
            <person name="Chow J."/>
            <person name="Chiniquy J."/>
            <person name="Lipzen A."/>
            <person name="Tritt A."/>
            <person name="Sun H."/>
            <person name="Haridas S."/>
            <person name="LaButti K."/>
            <person name="Ohm R.A."/>
            <person name="Kues U."/>
            <person name="Blanchette R.A."/>
            <person name="Grigoriev I.V."/>
            <person name="Minto R.E."/>
            <person name="Hibbett D.S."/>
        </authorList>
    </citation>
    <scope>NUCLEOTIDE SEQUENCE [LARGE SCALE GENOMIC DNA]</scope>
    <source>
        <strain evidence="2 3">FP15055 ss-10</strain>
    </source>
</reference>
<dbReference type="InterPro" id="IPR036291">
    <property type="entry name" value="NAD(P)-bd_dom_sf"/>
</dbReference>
<evidence type="ECO:0000313" key="3">
    <source>
        <dbReference type="Proteomes" id="UP000054007"/>
    </source>
</evidence>
<dbReference type="Gene3D" id="3.90.180.10">
    <property type="entry name" value="Medium-chain alcohol dehydrogenases, catalytic domain"/>
    <property type="match status" value="1"/>
</dbReference>
<dbReference type="CDD" id="cd08249">
    <property type="entry name" value="enoyl_reductase_like"/>
    <property type="match status" value="1"/>
</dbReference>
<dbReference type="PANTHER" id="PTHR45348:SF2">
    <property type="entry name" value="ZINC-TYPE ALCOHOL DEHYDROGENASE-LIKE PROTEIN C2E1P3.01"/>
    <property type="match status" value="1"/>
</dbReference>
<dbReference type="EMBL" id="KN880699">
    <property type="protein sequence ID" value="KIY63389.1"/>
    <property type="molecule type" value="Genomic_DNA"/>
</dbReference>
<dbReference type="InterPro" id="IPR020843">
    <property type="entry name" value="ER"/>
</dbReference>
<dbReference type="PANTHER" id="PTHR45348">
    <property type="entry name" value="HYPOTHETICAL OXIDOREDUCTASE (EUROFUNG)"/>
    <property type="match status" value="1"/>
</dbReference>
<keyword evidence="3" id="KW-1185">Reference proteome</keyword>
<gene>
    <name evidence="2" type="ORF">CYLTODRAFT_382331</name>
</gene>
<dbReference type="OrthoDB" id="3233595at2759"/>
<dbReference type="InterPro" id="IPR013149">
    <property type="entry name" value="ADH-like_C"/>
</dbReference>
<dbReference type="Pfam" id="PF00107">
    <property type="entry name" value="ADH_zinc_N"/>
    <property type="match status" value="1"/>
</dbReference>
<organism evidence="2 3">
    <name type="scientific">Cylindrobasidium torrendii FP15055 ss-10</name>
    <dbReference type="NCBI Taxonomy" id="1314674"/>
    <lineage>
        <taxon>Eukaryota</taxon>
        <taxon>Fungi</taxon>
        <taxon>Dikarya</taxon>
        <taxon>Basidiomycota</taxon>
        <taxon>Agaricomycotina</taxon>
        <taxon>Agaricomycetes</taxon>
        <taxon>Agaricomycetidae</taxon>
        <taxon>Agaricales</taxon>
        <taxon>Marasmiineae</taxon>
        <taxon>Physalacriaceae</taxon>
        <taxon>Cylindrobasidium</taxon>
    </lineage>
</organism>
<protein>
    <submittedName>
        <fullName evidence="2">GroES-like protein</fullName>
    </submittedName>
</protein>
<dbReference type="Pfam" id="PF08240">
    <property type="entry name" value="ADH_N"/>
    <property type="match status" value="1"/>
</dbReference>
<dbReference type="AlphaFoldDB" id="A0A0D7AZQ8"/>
<dbReference type="SMART" id="SM00829">
    <property type="entry name" value="PKS_ER"/>
    <property type="match status" value="1"/>
</dbReference>
<dbReference type="STRING" id="1314674.A0A0D7AZQ8"/>
<sequence>MSTNLALVLPAANEPLRIEQRPIPTPGAGQLLIKIHAAALNPLDCYMASVGAFVESWPHILGEDYAGEVVEVGAGVSGWSKGDRIMYTDLKGSFQQYQVIPAEFTFKLPSNISYDEAATTPMTLATGFVGLFANSPLGVGLNPTFSRNQPQKGQSALVIGGSTSVGQFVIQQLKFLGFTTVVAYASARHAEYLKTLGATEVIDRNTVPLNNLPSTLARQFNVVYDAVSAGDSFKTSVASLGPGGKVVFVLTPPDEIYEKLSSEGKTWARVYGFTHRFTPGHDEFGRLQVEHVPKLLEEGIIKPNRFEVLPGGLRGVADGLERLRAGKVSGVKLVVHPYETEL</sequence>
<name>A0A0D7AZQ8_9AGAR</name>
<dbReference type="InterPro" id="IPR047122">
    <property type="entry name" value="Trans-enoyl_RdTase-like"/>
</dbReference>
<proteinExistence type="predicted"/>
<dbReference type="Gene3D" id="3.40.50.720">
    <property type="entry name" value="NAD(P)-binding Rossmann-like Domain"/>
    <property type="match status" value="1"/>
</dbReference>
<accession>A0A0D7AZQ8</accession>
<dbReference type="InterPro" id="IPR013154">
    <property type="entry name" value="ADH-like_N"/>
</dbReference>
<dbReference type="SUPFAM" id="SSF50129">
    <property type="entry name" value="GroES-like"/>
    <property type="match status" value="1"/>
</dbReference>
<evidence type="ECO:0000313" key="2">
    <source>
        <dbReference type="EMBL" id="KIY63389.1"/>
    </source>
</evidence>
<feature type="domain" description="Enoyl reductase (ER)" evidence="1">
    <location>
        <begin position="11"/>
        <end position="335"/>
    </location>
</feature>
<dbReference type="InterPro" id="IPR011032">
    <property type="entry name" value="GroES-like_sf"/>
</dbReference>
<dbReference type="Proteomes" id="UP000054007">
    <property type="component" value="Unassembled WGS sequence"/>
</dbReference>